<organism evidence="1 2">
    <name type="scientific">Abyssobacteria bacterium (strain SURF_5)</name>
    <dbReference type="NCBI Taxonomy" id="2093360"/>
    <lineage>
        <taxon>Bacteria</taxon>
        <taxon>Pseudomonadati</taxon>
        <taxon>Candidatus Hydrogenedentota</taxon>
        <taxon>Candidatus Abyssobacteria</taxon>
    </lineage>
</organism>
<reference evidence="1 2" key="1">
    <citation type="journal article" date="2017" name="ISME J.">
        <title>Energy and carbon metabolisms in a deep terrestrial subsurface fluid microbial community.</title>
        <authorList>
            <person name="Momper L."/>
            <person name="Jungbluth S.P."/>
            <person name="Lee M.D."/>
            <person name="Amend J.P."/>
        </authorList>
    </citation>
    <scope>NUCLEOTIDE SEQUENCE [LARGE SCALE GENOMIC DNA]</scope>
    <source>
        <strain evidence="1">SURF_5</strain>
    </source>
</reference>
<dbReference type="InterPro" id="IPR006626">
    <property type="entry name" value="PbH1"/>
</dbReference>
<sequence length="1658" mass="176535">MRKRAGGIMGKRQWWQFIVLAILFLVVPSSAALAVDLTVTGSDGLAVSEYRWLIEEDATYNVVPGVIDPHTLAVKFHTSYMPVVESGDETTPPALALDATKYYYVSILPDAGYTIGGARFAGDAASVEVTVNKLPLPTAQISIFVFEDSQPINNAPDTPGELGLEGFEVIVGEAGGRYGISGGRIMLDAFGNMLGTEYDADGNVISMGTGTILTDANGEALIKYLPPGKYGIQIIPPEGEQWVQTSTIEGTKTIDAWVKANEPPYFREFGPPGWHVFVGFVRPMHDTTVLDGSSTISGRVVNLHNSRPPDYTFFPGVPFAHTTPWIGLNDLSVGLGVGVHAARGNEDGTFSIPDVPPGDYQLVIWDDYLDLLIASLGVTVPEGGGDVVLGDVPVFNWFTGLQHYTFYDEDEDGFWDDTEVALPEQAVNLRWRDGTMYQSFPTDLEGFVPFDEVFPFFNWLVAEVDFLRYKATGVTVVVDDGGMIDPLDPWSFGGILTPQPQSETGGGPYRTETGPALVEAFQGFLGQTSVMLWGKKNYGPGENGGISGIIYYATTRAENDPRYGAGEPWEPGIPRVQVNLYQDSIIDGQIDDINGVAGIQLADVDNYPFGWSNGDPMGAEDEERSGNDGVFDLGDAILFTTTDSWDDDIPTGCQGEIFYAHGEPTDCYDGLRNFNQVRPGVFDGGYAFGPQLDDGSYLPSGMYIVEAVPPLGYELVQEEDKNVDFGDEYTVPLALPPVCVNYDENGGLGHLVPGELTLFPGIEAPFAGTYRPACDRKQVALTEGRNTAADFFMFTEVPIAAHFKGMILDDTANEFDPNSPQFGEKYAPPWMPVSIRDWTGREIGRVYSDEWGTYNGLVPSTYTVNIASPSGVSPSMITVCLNHPGPIPDPNNPGQFITDPHFNPQYSQFCYTFQYMPGATTYLDTPVVPVAAFAGPDQFPLDCEFPDGTPQINRVSNLSSQGPYLASTPADIIIESVGPKDVPNPQYDGPGGVNPKTIIRDYGFGSIAGEVRIGDVALTNIRWRADGQYIRATVPAGTQSGQLMVTRGDNGLSTPVGLTVTIGGSAPIAVSAGGSIQAAIDAAAPGDLIIVGPGTYEEMVIMWKPVRLQGWGANSTIINAIHEPAEKLLAWRQKMDSLIAAGDITLLPAQAALPNTLFTEEGAGIAVFAKNAPPEEGGFGPNPNARIDGFTVRGAVVGGGVMINGYAHYLEVSNNRVINNQGVYCGGIRSGHPTLTVTPEQIYEPAHNGNLNIHHNHVTQNGGLSEAGGGVLISTGSPFYRITDNVICGNFTMGEGAGIAHVGLSQGGLIENNRILFNQSFNQGLSVSGGGIAVLGGSPLGGPGSLSTGTGSVTINGNLILGNLAGAGDGGGIRLARTNGLDVALAPNSSLWHQIQVFNNIIVNNVAGLAGGAISLQDVANCQIIHNTLTNNDSTATAGLAFEPGSPNQSTPQPAGIVARAHSPELQAAFPAGLEQEFSNPLLASNIIWHNRTFYFVIDDTLTPPYRLLPDVGAGQAPAYDDLAVVGTETPQSLNPLYCVLTDTTGYSGTNISADPDFLSEYVNGAKNQIIIPETTTIQAAPAFDEGGNFIDVRFGPLTLIDPATNLPFGDYHLAAGSPAINRGVVRPGVPSALLRDFDGQNRPNGALPDLGADEFYP</sequence>
<dbReference type="SMART" id="SM00710">
    <property type="entry name" value="PbH1"/>
    <property type="match status" value="7"/>
</dbReference>
<accession>A0A3A4NSF4</accession>
<comment type="caution">
    <text evidence="1">The sequence shown here is derived from an EMBL/GenBank/DDBJ whole genome shotgun (WGS) entry which is preliminary data.</text>
</comment>
<dbReference type="SUPFAM" id="SSF51126">
    <property type="entry name" value="Pectin lyase-like"/>
    <property type="match status" value="1"/>
</dbReference>
<dbReference type="SUPFAM" id="SSF49452">
    <property type="entry name" value="Starch-binding domain-like"/>
    <property type="match status" value="1"/>
</dbReference>
<dbReference type="Gene3D" id="2.60.40.10">
    <property type="entry name" value="Immunoglobulins"/>
    <property type="match status" value="1"/>
</dbReference>
<dbReference type="Gene3D" id="2.160.20.10">
    <property type="entry name" value="Single-stranded right-handed beta-helix, Pectin lyase-like"/>
    <property type="match status" value="1"/>
</dbReference>
<dbReference type="InterPro" id="IPR013783">
    <property type="entry name" value="Ig-like_fold"/>
</dbReference>
<dbReference type="Proteomes" id="UP000265882">
    <property type="component" value="Unassembled WGS sequence"/>
</dbReference>
<name>A0A3A4NSF4_ABYX5</name>
<dbReference type="InterPro" id="IPR059226">
    <property type="entry name" value="Choice_anch_Q_dom"/>
</dbReference>
<evidence type="ECO:0008006" key="3">
    <source>
        <dbReference type="Google" id="ProtNLM"/>
    </source>
</evidence>
<gene>
    <name evidence="1" type="ORF">C4520_10620</name>
</gene>
<dbReference type="InterPro" id="IPR012334">
    <property type="entry name" value="Pectin_lyas_fold"/>
</dbReference>
<dbReference type="GO" id="GO:0030246">
    <property type="term" value="F:carbohydrate binding"/>
    <property type="evidence" value="ECO:0007669"/>
    <property type="project" value="InterPro"/>
</dbReference>
<protein>
    <recommendedName>
        <fullName evidence="3">Rhamnogalacturonan lyase domain-containing protein</fullName>
    </recommendedName>
</protein>
<dbReference type="EMBL" id="QZKU01000071">
    <property type="protein sequence ID" value="RJP20996.1"/>
    <property type="molecule type" value="Genomic_DNA"/>
</dbReference>
<dbReference type="SUPFAM" id="SSF117074">
    <property type="entry name" value="Hypothetical protein PA1324"/>
    <property type="match status" value="1"/>
</dbReference>
<proteinExistence type="predicted"/>
<dbReference type="InterPro" id="IPR013784">
    <property type="entry name" value="Carb-bd-like_fold"/>
</dbReference>
<evidence type="ECO:0000313" key="1">
    <source>
        <dbReference type="EMBL" id="RJP20996.1"/>
    </source>
</evidence>
<dbReference type="InterPro" id="IPR011050">
    <property type="entry name" value="Pectin_lyase_fold/virulence"/>
</dbReference>
<dbReference type="NCBIfam" id="NF041518">
    <property type="entry name" value="choice_anch_Q"/>
    <property type="match status" value="1"/>
</dbReference>
<evidence type="ECO:0000313" key="2">
    <source>
        <dbReference type="Proteomes" id="UP000265882"/>
    </source>
</evidence>